<protein>
    <submittedName>
        <fullName evidence="1">Spo0E like sporulation regulatory protein</fullName>
    </submittedName>
</protein>
<dbReference type="InterPro" id="IPR018540">
    <property type="entry name" value="Spo0E-like"/>
</dbReference>
<evidence type="ECO:0000313" key="2">
    <source>
        <dbReference type="Proteomes" id="UP000298324"/>
    </source>
</evidence>
<dbReference type="InterPro" id="IPR037208">
    <property type="entry name" value="Spo0E-like_sf"/>
</dbReference>
<evidence type="ECO:0000313" key="1">
    <source>
        <dbReference type="EMBL" id="TEB04597.1"/>
    </source>
</evidence>
<organism evidence="1 2">
    <name type="scientific">Pelotomaculum schinkii</name>
    <dbReference type="NCBI Taxonomy" id="78350"/>
    <lineage>
        <taxon>Bacteria</taxon>
        <taxon>Bacillati</taxon>
        <taxon>Bacillota</taxon>
        <taxon>Clostridia</taxon>
        <taxon>Eubacteriales</taxon>
        <taxon>Desulfotomaculaceae</taxon>
        <taxon>Pelotomaculum</taxon>
    </lineage>
</organism>
<dbReference type="Proteomes" id="UP000298324">
    <property type="component" value="Unassembled WGS sequence"/>
</dbReference>
<comment type="caution">
    <text evidence="1">The sequence shown here is derived from an EMBL/GenBank/DDBJ whole genome shotgun (WGS) entry which is preliminary data.</text>
</comment>
<dbReference type="EMBL" id="QFGA01000003">
    <property type="protein sequence ID" value="TEB04597.1"/>
    <property type="molecule type" value="Genomic_DNA"/>
</dbReference>
<dbReference type="Pfam" id="PF09388">
    <property type="entry name" value="SpoOE-like"/>
    <property type="match status" value="1"/>
</dbReference>
<dbReference type="GO" id="GO:0046983">
    <property type="term" value="F:protein dimerization activity"/>
    <property type="evidence" value="ECO:0007669"/>
    <property type="project" value="InterPro"/>
</dbReference>
<name>A0A4Y7R6X5_9FIRM</name>
<gene>
    <name evidence="1" type="ORF">Psch_03358</name>
</gene>
<keyword evidence="2" id="KW-1185">Reference proteome</keyword>
<dbReference type="AlphaFoldDB" id="A0A4Y7R6X5"/>
<dbReference type="GO" id="GO:0043937">
    <property type="term" value="P:regulation of sporulation"/>
    <property type="evidence" value="ECO:0007669"/>
    <property type="project" value="InterPro"/>
</dbReference>
<dbReference type="RefSeq" id="WP_134220234.1">
    <property type="nucleotide sequence ID" value="NZ_QFGA01000003.1"/>
</dbReference>
<accession>A0A4Y7R6X5</accession>
<dbReference type="Gene3D" id="4.10.280.10">
    <property type="entry name" value="Helix-loop-helix DNA-binding domain"/>
    <property type="match status" value="1"/>
</dbReference>
<reference evidence="1 2" key="1">
    <citation type="journal article" date="2018" name="Environ. Microbiol.">
        <title>Novel energy conservation strategies and behaviour of Pelotomaculum schinkii driving syntrophic propionate catabolism.</title>
        <authorList>
            <person name="Hidalgo-Ahumada C.A.P."/>
            <person name="Nobu M.K."/>
            <person name="Narihiro T."/>
            <person name="Tamaki H."/>
            <person name="Liu W.T."/>
            <person name="Kamagata Y."/>
            <person name="Stams A.J.M."/>
            <person name="Imachi H."/>
            <person name="Sousa D.Z."/>
        </authorList>
    </citation>
    <scope>NUCLEOTIDE SEQUENCE [LARGE SCALE GENOMIC DNA]</scope>
    <source>
        <strain evidence="1 2">HH</strain>
    </source>
</reference>
<sequence>MHCSELLEEIEELRSEMYSLFSSDAVCASLLDISQQLDDLIVRYYRRVA</sequence>
<proteinExistence type="predicted"/>
<dbReference type="SUPFAM" id="SSF140500">
    <property type="entry name" value="BAS1536-like"/>
    <property type="match status" value="1"/>
</dbReference>
<dbReference type="InterPro" id="IPR036638">
    <property type="entry name" value="HLH_DNA-bd_sf"/>
</dbReference>